<evidence type="ECO:0000313" key="1">
    <source>
        <dbReference type="EMBL" id="KAH7850271.1"/>
    </source>
</evidence>
<evidence type="ECO:0000313" key="2">
    <source>
        <dbReference type="Proteomes" id="UP000828048"/>
    </source>
</evidence>
<name>A0ACB7YA94_9ERIC</name>
<keyword evidence="2" id="KW-1185">Reference proteome</keyword>
<reference evidence="1 2" key="1">
    <citation type="journal article" date="2021" name="Hortic Res">
        <title>High-quality reference genome and annotation aids understanding of berry development for evergreen blueberry (Vaccinium darrowii).</title>
        <authorList>
            <person name="Yu J."/>
            <person name="Hulse-Kemp A.M."/>
            <person name="Babiker E."/>
            <person name="Staton M."/>
        </authorList>
    </citation>
    <scope>NUCLEOTIDE SEQUENCE [LARGE SCALE GENOMIC DNA]</scope>
    <source>
        <strain evidence="2">cv. NJ 8807/NJ 8810</strain>
        <tissue evidence="1">Young leaf</tissue>
    </source>
</reference>
<proteinExistence type="predicted"/>
<protein>
    <submittedName>
        <fullName evidence="1">Uncharacterized protein</fullName>
    </submittedName>
</protein>
<dbReference type="EMBL" id="CM037157">
    <property type="protein sequence ID" value="KAH7850271.1"/>
    <property type="molecule type" value="Genomic_DNA"/>
</dbReference>
<comment type="caution">
    <text evidence="1">The sequence shown here is derived from an EMBL/GenBank/DDBJ whole genome shotgun (WGS) entry which is preliminary data.</text>
</comment>
<organism evidence="1 2">
    <name type="scientific">Vaccinium darrowii</name>
    <dbReference type="NCBI Taxonomy" id="229202"/>
    <lineage>
        <taxon>Eukaryota</taxon>
        <taxon>Viridiplantae</taxon>
        <taxon>Streptophyta</taxon>
        <taxon>Embryophyta</taxon>
        <taxon>Tracheophyta</taxon>
        <taxon>Spermatophyta</taxon>
        <taxon>Magnoliopsida</taxon>
        <taxon>eudicotyledons</taxon>
        <taxon>Gunneridae</taxon>
        <taxon>Pentapetalae</taxon>
        <taxon>asterids</taxon>
        <taxon>Ericales</taxon>
        <taxon>Ericaceae</taxon>
        <taxon>Vaccinioideae</taxon>
        <taxon>Vaccinieae</taxon>
        <taxon>Vaccinium</taxon>
    </lineage>
</organism>
<gene>
    <name evidence="1" type="ORF">Vadar_030153</name>
</gene>
<sequence>MASKSDKKKKRSAESPTRQSKQPKLSTKTTKSRMEFFMGMANQSLLNQVEEGSNKNFALSPVSIDVTLSMVAAGSRGPTLERYLALLGMQDMDEIKANASAVMAAMRGDSGERSDEGGDGPVLCMVNGAWVDNRFPLVPSYKKDVLKGIYGCDAKTVDFLHQANEVVNEVNSWAEDASKGLIKSLMQPGSLTPKTAIILANGLYFKGIWTRDHRFDASLTKKRDFYLLNGDTISVPFMKGHTKYEYGSFDGFKVLKIPYHSAKLGRKFSMYFFLPHEKVGLQNLLQELHSDSGFSNQYYFNLNEVRLREVWIPKFDFSYEIDVPKIMNEMGMTFPSIANPEDLSVMMKIGKGTPSFATTMIQKVVVKVDEKGTKAAAATYAVGMVCGLTRYKPPTKNFIADHPFIFMIREEKSGLVFFTGAVLNPSV</sequence>
<accession>A0ACB7YA94</accession>
<dbReference type="Proteomes" id="UP000828048">
    <property type="component" value="Chromosome 7"/>
</dbReference>